<dbReference type="EMBL" id="JARPYI010000018">
    <property type="protein sequence ID" value="MDT2602335.1"/>
    <property type="molecule type" value="Genomic_DNA"/>
</dbReference>
<protein>
    <submittedName>
        <fullName evidence="7">Family 43 glycosylhydrolase</fullName>
    </submittedName>
</protein>
<dbReference type="InterPro" id="IPR006710">
    <property type="entry name" value="Glyco_hydro_43"/>
</dbReference>
<dbReference type="InterPro" id="IPR023296">
    <property type="entry name" value="Glyco_hydro_beta-prop_sf"/>
</dbReference>
<dbReference type="PANTHER" id="PTHR43772">
    <property type="entry name" value="ENDO-1,4-BETA-XYLANASE"/>
    <property type="match status" value="1"/>
</dbReference>
<dbReference type="CDD" id="cd18620">
    <property type="entry name" value="GH43_XylA-like"/>
    <property type="match status" value="1"/>
</dbReference>
<keyword evidence="2" id="KW-0624">Polysaccharide degradation</keyword>
<evidence type="ECO:0000313" key="7">
    <source>
        <dbReference type="EMBL" id="MDT2602335.1"/>
    </source>
</evidence>
<evidence type="ECO:0000256" key="3">
    <source>
        <dbReference type="ARBA" id="ARBA00022801"/>
    </source>
</evidence>
<keyword evidence="3 6" id="KW-0378">Hydrolase</keyword>
<evidence type="ECO:0000256" key="4">
    <source>
        <dbReference type="ARBA" id="ARBA00023277"/>
    </source>
</evidence>
<dbReference type="SUPFAM" id="SSF75005">
    <property type="entry name" value="Arabinanase/levansucrase/invertase"/>
    <property type="match status" value="1"/>
</dbReference>
<proteinExistence type="inferred from homology"/>
<accession>A0ABU3F5C6</accession>
<keyword evidence="2" id="KW-0858">Xylan degradation</keyword>
<dbReference type="Pfam" id="PF04616">
    <property type="entry name" value="Glyco_hydro_43"/>
    <property type="match status" value="1"/>
</dbReference>
<evidence type="ECO:0000313" key="8">
    <source>
        <dbReference type="Proteomes" id="UP001252875"/>
    </source>
</evidence>
<comment type="similarity">
    <text evidence="1 6">Belongs to the glycosyl hydrolase 43 family.</text>
</comment>
<gene>
    <name evidence="7" type="ORF">P7D85_21455</name>
</gene>
<sequence>MNKKQVFNPYLPLYEYVPDGEPHVFNDRVYLYGSHDEAGSVKYCTGDYVVWSAPINELSDWKYEGEVYKATQDPSNTQGKLQLWAPDVARGKDGRYYLYYCLFFHLEIGVAVSDSPAGPFEFYGHVKYPENLNDGNVLSDFLPFDPAIFVDDDDKIFLYYGFAPAETNPDYPIVPSPGSMVVELEKDMCTTKGIPTMLIPGGAHSQGTTFQGHAFYEASSMRKIGDTYYFIYSSELSHELCFATSKYPDKGFVFGGIIVSNGDLGYNGREKAVNMTGNNHGSIEKINGKWYVFYHRQTHGTETSRQGCAEQITLLPNGKIEQVEITSCGLNGGPLKGEGSYSAAIACHLTGPSANGKIIFGQDTKEVLPYIFEESKESHFVANMTNNIVVGFKYFEFTGLEKISLQIKGKANGTIIIYHHNPEVAADDSLATKEIKIDEDQAWLTNEIVLTEPALKGVYPIYIKYVGEGYINLKTLTFGR</sequence>
<dbReference type="Proteomes" id="UP001252875">
    <property type="component" value="Unassembled WGS sequence"/>
</dbReference>
<dbReference type="PANTHER" id="PTHR43772:SF2">
    <property type="entry name" value="PUTATIVE (AFU_ORTHOLOGUE AFUA_2G04480)-RELATED"/>
    <property type="match status" value="1"/>
</dbReference>
<evidence type="ECO:0000256" key="5">
    <source>
        <dbReference type="ARBA" id="ARBA00023295"/>
    </source>
</evidence>
<name>A0ABU3F5C6_9ENTE</name>
<keyword evidence="5 6" id="KW-0326">Glycosidase</keyword>
<keyword evidence="8" id="KW-1185">Reference proteome</keyword>
<evidence type="ECO:0000256" key="1">
    <source>
        <dbReference type="ARBA" id="ARBA00009865"/>
    </source>
</evidence>
<dbReference type="InterPro" id="IPR052176">
    <property type="entry name" value="Glycosyl_Hydrlase_43_Enz"/>
</dbReference>
<comment type="caution">
    <text evidence="7">The sequence shown here is derived from an EMBL/GenBank/DDBJ whole genome shotgun (WGS) entry which is preliminary data.</text>
</comment>
<dbReference type="RefSeq" id="WP_311823552.1">
    <property type="nucleotide sequence ID" value="NZ_JARPYF010000017.1"/>
</dbReference>
<keyword evidence="4" id="KW-0119">Carbohydrate metabolism</keyword>
<dbReference type="Gene3D" id="2.115.10.20">
    <property type="entry name" value="Glycosyl hydrolase domain, family 43"/>
    <property type="match status" value="1"/>
</dbReference>
<evidence type="ECO:0000256" key="6">
    <source>
        <dbReference type="RuleBase" id="RU361187"/>
    </source>
</evidence>
<reference evidence="7 8" key="1">
    <citation type="submission" date="2023-03" db="EMBL/GenBank/DDBJ databases">
        <authorList>
            <person name="Shen W."/>
            <person name="Cai J."/>
        </authorList>
    </citation>
    <scope>NUCLEOTIDE SEQUENCE [LARGE SCALE GENOMIC DNA]</scope>
    <source>
        <strain evidence="7 8">D6-4</strain>
    </source>
</reference>
<evidence type="ECO:0000256" key="2">
    <source>
        <dbReference type="ARBA" id="ARBA00022651"/>
    </source>
</evidence>
<organism evidence="7 8">
    <name type="scientific">Enterococcus hulanensis</name>
    <dbReference type="NCBI Taxonomy" id="2559929"/>
    <lineage>
        <taxon>Bacteria</taxon>
        <taxon>Bacillati</taxon>
        <taxon>Bacillota</taxon>
        <taxon>Bacilli</taxon>
        <taxon>Lactobacillales</taxon>
        <taxon>Enterococcaceae</taxon>
        <taxon>Enterococcus</taxon>
    </lineage>
</organism>